<sequence>MSDKANELPKEPNVPHNTTSSAAKLLRRSSTVSRFKKKSNTFAHTEEKHTRSHSELPTPEPASPEPHIAPTLPISKDERNDKLKKKAKNFLDERQKIKTRAQSLWSFIDATNNFDQARFFQENAEQVFQVIFETCMSQIEKIKQKTDRPTSWHSKELTSLQKTLLLLRKMFLYVPELMRNGWQRQNIATILSHILDHGNHPRLRALGFHLLLLWLNDQVVEYPECMGLFANAISLDLFLLDDIQAVSSGNPTQDANSTSEDKDYRPSQNTNGGLQFVKRINERNTEKAFGHGLDRHERIKKANRDLRQSIISTGPQAPLFPNPNPPTFNDSISLIHIFLFNFVRLAYVAVGSQPPPDEYEFPPGDTYEMDDGIATGMGIDAASASAKFLFRIFRTYYLSKFFPATAIELKLEGVPKTGSLSNGLDAKCTVPSTHPSYLPSASSPAVPIVKSIILGSPQSREIIHELLRQSLILPSTNQDYRTTVRAAMHVLGVWAISGEDERPAFLRRSSSSGGYHGKGGTFSTSASNTSLASMGNSQITLSQDNVDADEASSSSLKRSSSNQTTADYSAANVYLRRYFLMVQTIFDHIGENSTDLSRYRNRDAVAESVQNTSDWEGLVNLYKDALNIYRAIIVADNGIEIETQSWEVILTCLMNIRDKLMNSTEKYTLIPVHALADDLADFVCETLLAAFARSGTTNSELWMRLKNSMVSAHRWPQLLNQWVKHMHLLTKILAMRLYLVNLDTEFASHSKHNMSDYFTGNRHSSQLNQGSKSRANKTRSRHQSIHGDPRMLVNRSGRPVSSGSSGQLYELNQSERSLPSASGHTSSPGHSADVTDAEPQNSSTSSLLGSSNILSRNFKVGDRRSAPFSAASAPINDGRHRDASTEDLVEPPSTSRPISTSVSCCRFEINVQLKDKGSSSPPATEGFNDAERSVLKKEPGSITFSSKFVDLHSDSKAERDGDKKSINSIGERQLTDENLGIPSKSNRTSTSSFQHVLDNNYLSSSGHGGEFPAAASLAVFDSSEFMNLHSMNWSGLAILKVWKNMICVMGNVNEIQSPYTHAIAMNCLVDIWDTLALVRAYQPYKATAVPALYELAPWFFQASDLPPSHSLGRATAYGVLCRMMCQRADQEVPDGYYPLFYQTLLDALSRPDEVAVQAILRNSIRLFSLSLPGVNILIPAFIACIRKELLEAPGVLRYTPDDVRSSCILILGSLTSVSYELDKLEVELSPKAAVLGKLQSHRFKFLQVKLMLKNLYIDLIVADANMRRLAKYTDSHCMLINGLSSLLAHELILGSSNYNREIVHPGLNILADRLYWSNLPVVAATCDALYTLISCYTHDMDSDKMIIKTILSKLVDALNVHLKFYDRTVRNGRCIIISKLFSLLVGWLMVIQPTVFTGSELCHLVFDTIEYALNITAAEMEKLLPHPPVDVGENGKQEPVLSFKVNPDHRPKFSANDMVMVNDLSLDNDDTDYVKESSEAALLHLLHHFNNFPPPNGPATINSNILGPGISNDEKVDAYHEQFEYFSFNDHTILAVVEGPTRGIEESPNRLITRDVTGRYAWDLDLFYRPTIDASNFDERDNHSSVEHISDIASNLKLRDGLTLQSIPSRPKAPMPAVMRSYSQLPTWSTSEENTDMLGKLLCYIGESSPDCLLDSSVPLNAPLPLSQPHSNMVMSMSEHLIQHLGSENYLCPEQPSDIKSWYRQSERNPNSMKSNSDLQLSKSASIAKSFTPVLPMEADEPLIPFQQSRLFMSHMGLINYDYLREGQFQMLTKSPALFRDLRGLDRKHGRETMKIALLYVGDGQEDEQAILHNSSGSAAYDAFVNSLGWEIDIATHDGYLGGLERSLTNGTKTTYYCTSTLEMIFHDATKMPTDNSDPKQVKKKRHIGNDHVHIVWNEHHRDYRIGTIGGDFGNAQIIVTPLNNGMYAIQIYRDSKVPLFGPLLDGMVVSHAVLGHLIRETAINAFRATVHPINQALYKHAYSQRAADIHTITQRHKASKW</sequence>
<reference evidence="5" key="1">
    <citation type="submission" date="2020-12" db="EMBL/GenBank/DDBJ databases">
        <title>Metabolic potential, ecology and presence of endohyphal bacteria is reflected in genomic diversity of Mucoromycotina.</title>
        <authorList>
            <person name="Muszewska A."/>
            <person name="Okrasinska A."/>
            <person name="Steczkiewicz K."/>
            <person name="Drgas O."/>
            <person name="Orlowska M."/>
            <person name="Perlinska-Lenart U."/>
            <person name="Aleksandrzak-Piekarczyk T."/>
            <person name="Szatraj K."/>
            <person name="Zielenkiewicz U."/>
            <person name="Pilsyk S."/>
            <person name="Malc E."/>
            <person name="Mieczkowski P."/>
            <person name="Kruszewska J.S."/>
            <person name="Biernat P."/>
            <person name="Pawlowska J."/>
        </authorList>
    </citation>
    <scope>NUCLEOTIDE SEQUENCE</scope>
    <source>
        <strain evidence="5">WA0000067209</strain>
    </source>
</reference>
<dbReference type="InterPro" id="IPR035974">
    <property type="entry name" value="Rap/Ran-GAP_sf"/>
</dbReference>
<feature type="compositionally biased region" description="Low complexity" evidence="3">
    <location>
        <begin position="795"/>
        <end position="806"/>
    </location>
</feature>
<evidence type="ECO:0000313" key="5">
    <source>
        <dbReference type="EMBL" id="KAG2172712.1"/>
    </source>
</evidence>
<feature type="compositionally biased region" description="Basic and acidic residues" evidence="3">
    <location>
        <begin position="1"/>
        <end position="10"/>
    </location>
</feature>
<dbReference type="EMBL" id="JAEPQZ010000016">
    <property type="protein sequence ID" value="KAG2172712.1"/>
    <property type="molecule type" value="Genomic_DNA"/>
</dbReference>
<gene>
    <name evidence="5" type="ORF">INT43_000059</name>
</gene>
<evidence type="ECO:0000259" key="4">
    <source>
        <dbReference type="PROSITE" id="PS50085"/>
    </source>
</evidence>
<keyword evidence="6" id="KW-1185">Reference proteome</keyword>
<comment type="caution">
    <text evidence="5">The sequence shown here is derived from an EMBL/GenBank/DDBJ whole genome shotgun (WGS) entry which is preliminary data.</text>
</comment>
<dbReference type="InterPro" id="IPR046859">
    <property type="entry name" value="RGPA/RALGAPB_N"/>
</dbReference>
<feature type="compositionally biased region" description="Polar residues" evidence="3">
    <location>
        <begin position="15"/>
        <end position="33"/>
    </location>
</feature>
<feature type="compositionally biased region" description="Basic and acidic residues" evidence="3">
    <location>
        <begin position="44"/>
        <end position="54"/>
    </location>
</feature>
<keyword evidence="2" id="KW-0597">Phosphoprotein</keyword>
<dbReference type="Proteomes" id="UP000654370">
    <property type="component" value="Unassembled WGS sequence"/>
</dbReference>
<evidence type="ECO:0000256" key="3">
    <source>
        <dbReference type="SAM" id="MobiDB-lite"/>
    </source>
</evidence>
<feature type="compositionally biased region" description="Polar residues" evidence="3">
    <location>
        <begin position="810"/>
        <end position="829"/>
    </location>
</feature>
<dbReference type="InterPro" id="IPR016024">
    <property type="entry name" value="ARM-type_fold"/>
</dbReference>
<dbReference type="GO" id="GO:0051056">
    <property type="term" value="P:regulation of small GTPase mediated signal transduction"/>
    <property type="evidence" value="ECO:0007669"/>
    <property type="project" value="InterPro"/>
</dbReference>
<dbReference type="PROSITE" id="PS50085">
    <property type="entry name" value="RAPGAP"/>
    <property type="match status" value="1"/>
</dbReference>
<feature type="region of interest" description="Disordered" evidence="3">
    <location>
        <begin position="757"/>
        <end position="849"/>
    </location>
</feature>
<name>A0A8H7PEZ1_MORIS</name>
<feature type="compositionally biased region" description="Polar residues" evidence="3">
    <location>
        <begin position="249"/>
        <end position="258"/>
    </location>
</feature>
<evidence type="ECO:0000256" key="2">
    <source>
        <dbReference type="ARBA" id="ARBA00022553"/>
    </source>
</evidence>
<dbReference type="Pfam" id="PF02145">
    <property type="entry name" value="Rap_GAP"/>
    <property type="match status" value="1"/>
</dbReference>
<dbReference type="PANTHER" id="PTHR10063:SF11">
    <property type="entry name" value="RHO GTPASE-ACTIVATING PROTEIN CG5521-RELATED"/>
    <property type="match status" value="1"/>
</dbReference>
<dbReference type="GO" id="GO:0005634">
    <property type="term" value="C:nucleus"/>
    <property type="evidence" value="ECO:0007669"/>
    <property type="project" value="InterPro"/>
</dbReference>
<dbReference type="FunFam" id="3.40.50.11210:FF:000001">
    <property type="entry name" value="Ral GTPase-activating protein subunit alpha-1 isoform 1"/>
    <property type="match status" value="1"/>
</dbReference>
<proteinExistence type="predicted"/>
<dbReference type="SUPFAM" id="SSF48371">
    <property type="entry name" value="ARM repeat"/>
    <property type="match status" value="1"/>
</dbReference>
<evidence type="ECO:0000313" key="6">
    <source>
        <dbReference type="Proteomes" id="UP000654370"/>
    </source>
</evidence>
<feature type="region of interest" description="Disordered" evidence="3">
    <location>
        <begin position="955"/>
        <end position="990"/>
    </location>
</feature>
<accession>A0A8H7PEZ1</accession>
<feature type="compositionally biased region" description="Polar residues" evidence="3">
    <location>
        <begin position="757"/>
        <end position="773"/>
    </location>
</feature>
<protein>
    <recommendedName>
        <fullName evidence="4">Rap-GAP domain-containing protein</fullName>
    </recommendedName>
</protein>
<feature type="compositionally biased region" description="Basic residues" evidence="3">
    <location>
        <begin position="774"/>
        <end position="784"/>
    </location>
</feature>
<organism evidence="5 6">
    <name type="scientific">Mortierella isabellina</name>
    <name type="common">Filamentous fungus</name>
    <name type="synonym">Umbelopsis isabellina</name>
    <dbReference type="NCBI Taxonomy" id="91625"/>
    <lineage>
        <taxon>Eukaryota</taxon>
        <taxon>Fungi</taxon>
        <taxon>Fungi incertae sedis</taxon>
        <taxon>Mucoromycota</taxon>
        <taxon>Mucoromycotina</taxon>
        <taxon>Umbelopsidomycetes</taxon>
        <taxon>Umbelopsidales</taxon>
        <taxon>Umbelopsidaceae</taxon>
        <taxon>Umbelopsis</taxon>
    </lineage>
</organism>
<dbReference type="InterPro" id="IPR027107">
    <property type="entry name" value="Tuberin/Ral-act_asu"/>
</dbReference>
<feature type="region of interest" description="Disordered" evidence="3">
    <location>
        <begin position="914"/>
        <end position="934"/>
    </location>
</feature>
<feature type="domain" description="Rap-GAP" evidence="4">
    <location>
        <begin position="1782"/>
        <end position="1993"/>
    </location>
</feature>
<dbReference type="SUPFAM" id="SSF111347">
    <property type="entry name" value="Rap/Ran-GAP"/>
    <property type="match status" value="1"/>
</dbReference>
<dbReference type="PANTHER" id="PTHR10063">
    <property type="entry name" value="TUBERIN"/>
    <property type="match status" value="1"/>
</dbReference>
<evidence type="ECO:0000256" key="1">
    <source>
        <dbReference type="ARBA" id="ARBA00022468"/>
    </source>
</evidence>
<dbReference type="InterPro" id="IPR000331">
    <property type="entry name" value="Rap/Ran_GAP_dom"/>
</dbReference>
<dbReference type="GO" id="GO:0005096">
    <property type="term" value="F:GTPase activator activity"/>
    <property type="evidence" value="ECO:0007669"/>
    <property type="project" value="UniProtKB-KW"/>
</dbReference>
<feature type="region of interest" description="Disordered" evidence="3">
    <location>
        <begin position="868"/>
        <end position="900"/>
    </location>
</feature>
<keyword evidence="1" id="KW-0343">GTPase activation</keyword>
<dbReference type="Pfam" id="PF20412">
    <property type="entry name" value="RALGAPB_N"/>
    <property type="match status" value="1"/>
</dbReference>
<dbReference type="Gene3D" id="3.40.50.11210">
    <property type="entry name" value="Rap/Ran-GAP"/>
    <property type="match status" value="1"/>
</dbReference>
<feature type="compositionally biased region" description="Basic and acidic residues" evidence="3">
    <location>
        <begin position="955"/>
        <end position="965"/>
    </location>
</feature>
<feature type="region of interest" description="Disordered" evidence="3">
    <location>
        <begin position="1"/>
        <end position="80"/>
    </location>
</feature>
<dbReference type="GO" id="GO:0005737">
    <property type="term" value="C:cytoplasm"/>
    <property type="evidence" value="ECO:0007669"/>
    <property type="project" value="TreeGrafter"/>
</dbReference>
<feature type="region of interest" description="Disordered" evidence="3">
    <location>
        <begin position="249"/>
        <end position="273"/>
    </location>
</feature>
<dbReference type="OrthoDB" id="19311at2759"/>